<reference evidence="2 3" key="1">
    <citation type="journal article" date="2009" name="Science">
        <title>Green evolution and dynamic adaptations revealed by genomes of the marine picoeukaryotes Micromonas.</title>
        <authorList>
            <person name="Worden A.Z."/>
            <person name="Lee J.H."/>
            <person name="Mock T."/>
            <person name="Rouze P."/>
            <person name="Simmons M.P."/>
            <person name="Aerts A.L."/>
            <person name="Allen A.E."/>
            <person name="Cuvelier M.L."/>
            <person name="Derelle E."/>
            <person name="Everett M.V."/>
            <person name="Foulon E."/>
            <person name="Grimwood J."/>
            <person name="Gundlach H."/>
            <person name="Henrissat B."/>
            <person name="Napoli C."/>
            <person name="McDonald S.M."/>
            <person name="Parker M.S."/>
            <person name="Rombauts S."/>
            <person name="Salamov A."/>
            <person name="Von Dassow P."/>
            <person name="Badger J.H."/>
            <person name="Coutinho P.M."/>
            <person name="Demir E."/>
            <person name="Dubchak I."/>
            <person name="Gentemann C."/>
            <person name="Eikrem W."/>
            <person name="Gready J.E."/>
            <person name="John U."/>
            <person name="Lanier W."/>
            <person name="Lindquist E.A."/>
            <person name="Lucas S."/>
            <person name="Mayer K.F."/>
            <person name="Moreau H."/>
            <person name="Not F."/>
            <person name="Otillar R."/>
            <person name="Panaud O."/>
            <person name="Pangilinan J."/>
            <person name="Paulsen I."/>
            <person name="Piegu B."/>
            <person name="Poliakov A."/>
            <person name="Robbens S."/>
            <person name="Schmutz J."/>
            <person name="Toulza E."/>
            <person name="Wyss T."/>
            <person name="Zelensky A."/>
            <person name="Zhou K."/>
            <person name="Armbrust E.V."/>
            <person name="Bhattacharya D."/>
            <person name="Goodenough U.W."/>
            <person name="Van de Peer Y."/>
            <person name="Grigoriev I.V."/>
        </authorList>
    </citation>
    <scope>NUCLEOTIDE SEQUENCE [LARGE SCALE GENOMIC DNA]</scope>
    <source>
        <strain evidence="2 3">CCMP1545</strain>
    </source>
</reference>
<evidence type="ECO:0000256" key="1">
    <source>
        <dbReference type="SAM" id="MobiDB-lite"/>
    </source>
</evidence>
<proteinExistence type="predicted"/>
<gene>
    <name evidence="2" type="ORF">MICPUCDRAFT_64182</name>
</gene>
<protein>
    <submittedName>
        <fullName evidence="2">Predicted protein</fullName>
    </submittedName>
</protein>
<accession>C1MK26</accession>
<feature type="compositionally biased region" description="Basic residues" evidence="1">
    <location>
        <begin position="16"/>
        <end position="40"/>
    </location>
</feature>
<evidence type="ECO:0000313" key="3">
    <source>
        <dbReference type="Proteomes" id="UP000001876"/>
    </source>
</evidence>
<organism evidence="3">
    <name type="scientific">Micromonas pusilla (strain CCMP1545)</name>
    <name type="common">Picoplanktonic green alga</name>
    <dbReference type="NCBI Taxonomy" id="564608"/>
    <lineage>
        <taxon>Eukaryota</taxon>
        <taxon>Viridiplantae</taxon>
        <taxon>Chlorophyta</taxon>
        <taxon>Mamiellophyceae</taxon>
        <taxon>Mamiellales</taxon>
        <taxon>Mamiellaceae</taxon>
        <taxon>Micromonas</taxon>
    </lineage>
</organism>
<dbReference type="GeneID" id="9681917"/>
<dbReference type="Proteomes" id="UP000001876">
    <property type="component" value="Unassembled WGS sequence"/>
</dbReference>
<feature type="region of interest" description="Disordered" evidence="1">
    <location>
        <begin position="1"/>
        <end position="70"/>
    </location>
</feature>
<dbReference type="RefSeq" id="XP_003055918.1">
    <property type="nucleotide sequence ID" value="XM_003055872.1"/>
</dbReference>
<keyword evidence="3" id="KW-1185">Reference proteome</keyword>
<evidence type="ECO:0000313" key="2">
    <source>
        <dbReference type="EMBL" id="EEH59294.1"/>
    </source>
</evidence>
<sequence length="138" mass="15807">MSTRISYYAETAPRGSRLRRRRRREEKRIRKRARLAHHTSPRVIQHTAFVPPAHSSSTRPPSRYVTPQRSTREMSIRAAAPNMGPFTRLVCTNFRTLHTKYAPGPLLPTTDGRSAGGADLVRVHVHVPVRVHVVWTRE</sequence>
<dbReference type="KEGG" id="mpp:MICPUCDRAFT_64182"/>
<dbReference type="EMBL" id="GG663736">
    <property type="protein sequence ID" value="EEH59294.1"/>
    <property type="molecule type" value="Genomic_DNA"/>
</dbReference>
<name>C1MK26_MICPC</name>
<feature type="compositionally biased region" description="Polar residues" evidence="1">
    <location>
        <begin position="54"/>
        <end position="69"/>
    </location>
</feature>
<dbReference type="AlphaFoldDB" id="C1MK26"/>